<dbReference type="KEGG" id="rfo:REIFOR_02949"/>
<reference evidence="13 14" key="1">
    <citation type="journal article" date="2017" name="Environ. Microbiol.">
        <title>Genomic and physiological analyses of 'Reinekea forsetii' reveal a versatile opportunistic lifestyle during spring algae blooms.</title>
        <authorList>
            <person name="Avci B."/>
            <person name="Hahnke R.L."/>
            <person name="Chafee M."/>
            <person name="Fischer T."/>
            <person name="Gruber-Vodicka H."/>
            <person name="Tegetmeyer H.E."/>
            <person name="Harder J."/>
            <person name="Fuchs B.M."/>
            <person name="Amann R.I."/>
            <person name="Teeling H."/>
        </authorList>
    </citation>
    <scope>NUCLEOTIDE SEQUENCE [LARGE SCALE GENOMIC DNA]</scope>
    <source>
        <strain evidence="13 14">Hel1_31_D35</strain>
    </source>
</reference>
<evidence type="ECO:0000256" key="2">
    <source>
        <dbReference type="ARBA" id="ARBA00009477"/>
    </source>
</evidence>
<dbReference type="Gene3D" id="1.20.1600.10">
    <property type="entry name" value="Outer membrane efflux proteins (OEP)"/>
    <property type="match status" value="1"/>
</dbReference>
<feature type="domain" description="AprE-like beta-barrel" evidence="12">
    <location>
        <begin position="350"/>
        <end position="437"/>
    </location>
</feature>
<dbReference type="Gene3D" id="2.40.50.100">
    <property type="match status" value="1"/>
</dbReference>
<keyword evidence="5 9" id="KW-0997">Cell inner membrane</keyword>
<keyword evidence="6 9" id="KW-0812">Transmembrane</keyword>
<dbReference type="Pfam" id="PF25984">
    <property type="entry name" value="BSH_YknX"/>
    <property type="match status" value="1"/>
</dbReference>
<keyword evidence="4 9" id="KW-1003">Cell membrane</keyword>
<dbReference type="Gene3D" id="2.40.30.170">
    <property type="match status" value="1"/>
</dbReference>
<evidence type="ECO:0000256" key="1">
    <source>
        <dbReference type="ARBA" id="ARBA00004377"/>
    </source>
</evidence>
<keyword evidence="8 9" id="KW-0472">Membrane</keyword>
<sequence length="460" mass="51513">MKPALLNPANSGATDLYEFMPAALSVQATPPNPLARWLAYGLIALIFLALAWAYIGNVNIVVSADGKILPTQRVQFIQPFEKGTVSKIYVRNGDRVSKGQALVELDRASAEADLNRITNDQHATERSLRVRERFYGRVVNFTLTQVAEAKQLPTAIAVEYPNDPGTEFDAQLLEGYWREFRATVNELDSAVARIHAEQQMNRITLKSLQHSLPLEQQRYNSIKALFETGGTTQIEMLNAQQALLSATYSLELEQERSQQLSASEDEAEQKIETLTAQVRSGRLDEIVELQRQLSSLLEEKHKVEQRLSYFTLYSPVDGVVQQININTLGGVVTDAELLMSVIPEGKAVEVEVFIDNTDIGFIEEGMAAEVKIHTLPFTKYGVVDAEILSISHDAIIDEERGLVFSMLLRLDRSSLLADARAVEFKPGMAVTAEIQTGERRLIEFFLSPLMRTRMESLRER</sequence>
<dbReference type="InterPro" id="IPR058982">
    <property type="entry name" value="Beta-barrel_AprE"/>
</dbReference>
<evidence type="ECO:0000256" key="10">
    <source>
        <dbReference type="SAM" id="Coils"/>
    </source>
</evidence>
<protein>
    <recommendedName>
        <fullName evidence="9">Membrane fusion protein (MFP) family protein</fullName>
    </recommendedName>
</protein>
<dbReference type="InterPro" id="IPR050739">
    <property type="entry name" value="MFP"/>
</dbReference>
<feature type="domain" description="YknX-like barrel-sandwich hybrid" evidence="11">
    <location>
        <begin position="81"/>
        <end position="327"/>
    </location>
</feature>
<keyword evidence="3 9" id="KW-0813">Transport</keyword>
<comment type="subcellular location">
    <subcellularLocation>
        <location evidence="1 9">Cell inner membrane</location>
        <topology evidence="1 9">Single-pass membrane protein</topology>
    </subcellularLocation>
</comment>
<dbReference type="Proteomes" id="UP000229757">
    <property type="component" value="Chromosome"/>
</dbReference>
<dbReference type="Pfam" id="PF26002">
    <property type="entry name" value="Beta-barrel_AprE"/>
    <property type="match status" value="1"/>
</dbReference>
<evidence type="ECO:0000259" key="11">
    <source>
        <dbReference type="Pfam" id="PF25984"/>
    </source>
</evidence>
<evidence type="ECO:0000256" key="3">
    <source>
        <dbReference type="ARBA" id="ARBA00022448"/>
    </source>
</evidence>
<keyword evidence="7 9" id="KW-1133">Transmembrane helix</keyword>
<evidence type="ECO:0000256" key="6">
    <source>
        <dbReference type="ARBA" id="ARBA00022692"/>
    </source>
</evidence>
<evidence type="ECO:0000313" key="13">
    <source>
        <dbReference type="EMBL" id="ATX78070.1"/>
    </source>
</evidence>
<accession>A0A2K8KTL1</accession>
<name>A0A2K8KTL1_9GAMM</name>
<gene>
    <name evidence="13" type="primary">hlyD</name>
    <name evidence="13" type="ORF">REIFOR_02949</name>
</gene>
<dbReference type="PRINTS" id="PR01490">
    <property type="entry name" value="RTXTOXIND"/>
</dbReference>
<evidence type="ECO:0000259" key="12">
    <source>
        <dbReference type="Pfam" id="PF26002"/>
    </source>
</evidence>
<dbReference type="InterPro" id="IPR058639">
    <property type="entry name" value="BSH_YknX-like"/>
</dbReference>
<feature type="transmembrane region" description="Helical" evidence="9">
    <location>
        <begin position="37"/>
        <end position="55"/>
    </location>
</feature>
<evidence type="ECO:0000256" key="8">
    <source>
        <dbReference type="ARBA" id="ARBA00023136"/>
    </source>
</evidence>
<evidence type="ECO:0000256" key="7">
    <source>
        <dbReference type="ARBA" id="ARBA00022989"/>
    </source>
</evidence>
<evidence type="ECO:0000313" key="14">
    <source>
        <dbReference type="Proteomes" id="UP000229757"/>
    </source>
</evidence>
<dbReference type="RefSeq" id="WP_100258282.1">
    <property type="nucleotide sequence ID" value="NZ_CP011797.1"/>
</dbReference>
<organism evidence="13 14">
    <name type="scientific">Reinekea forsetii</name>
    <dbReference type="NCBI Taxonomy" id="1336806"/>
    <lineage>
        <taxon>Bacteria</taxon>
        <taxon>Pseudomonadati</taxon>
        <taxon>Pseudomonadota</taxon>
        <taxon>Gammaproteobacteria</taxon>
        <taxon>Oceanospirillales</taxon>
        <taxon>Saccharospirillaceae</taxon>
        <taxon>Reinekea</taxon>
    </lineage>
</organism>
<dbReference type="EMBL" id="CP011797">
    <property type="protein sequence ID" value="ATX78070.1"/>
    <property type="molecule type" value="Genomic_DNA"/>
</dbReference>
<dbReference type="PANTHER" id="PTHR30386:SF27">
    <property type="entry name" value="MEMBRANE FUSION PROTEIN (MFP) FAMILY PROTEIN"/>
    <property type="match status" value="1"/>
</dbReference>
<evidence type="ECO:0000256" key="9">
    <source>
        <dbReference type="RuleBase" id="RU365093"/>
    </source>
</evidence>
<feature type="coiled-coil region" evidence="10">
    <location>
        <begin position="250"/>
        <end position="306"/>
    </location>
</feature>
<dbReference type="GO" id="GO:0015031">
    <property type="term" value="P:protein transport"/>
    <property type="evidence" value="ECO:0007669"/>
    <property type="project" value="InterPro"/>
</dbReference>
<comment type="similarity">
    <text evidence="2 9">Belongs to the membrane fusion protein (MFP) (TC 8.A.1) family.</text>
</comment>
<dbReference type="OrthoDB" id="9775513at2"/>
<dbReference type="GO" id="GO:0005886">
    <property type="term" value="C:plasma membrane"/>
    <property type="evidence" value="ECO:0007669"/>
    <property type="project" value="UniProtKB-SubCell"/>
</dbReference>
<proteinExistence type="inferred from homology"/>
<keyword evidence="14" id="KW-1185">Reference proteome</keyword>
<evidence type="ECO:0000256" key="5">
    <source>
        <dbReference type="ARBA" id="ARBA00022519"/>
    </source>
</evidence>
<dbReference type="AlphaFoldDB" id="A0A2K8KTL1"/>
<dbReference type="PANTHER" id="PTHR30386">
    <property type="entry name" value="MEMBRANE FUSION SUBUNIT OF EMRAB-TOLC MULTIDRUG EFFLUX PUMP"/>
    <property type="match status" value="1"/>
</dbReference>
<dbReference type="InterPro" id="IPR010129">
    <property type="entry name" value="T1SS_HlyD"/>
</dbReference>
<dbReference type="NCBIfam" id="TIGR01843">
    <property type="entry name" value="type_I_hlyD"/>
    <property type="match status" value="1"/>
</dbReference>
<evidence type="ECO:0000256" key="4">
    <source>
        <dbReference type="ARBA" id="ARBA00022475"/>
    </source>
</evidence>
<keyword evidence="10" id="KW-0175">Coiled coil</keyword>